<name>A0A382YA03_9ZZZZ</name>
<gene>
    <name evidence="1" type="ORF">METZ01_LOCUS433000</name>
</gene>
<protein>
    <submittedName>
        <fullName evidence="1">Uncharacterized protein</fullName>
    </submittedName>
</protein>
<reference evidence="1" key="1">
    <citation type="submission" date="2018-05" db="EMBL/GenBank/DDBJ databases">
        <authorList>
            <person name="Lanie J.A."/>
            <person name="Ng W.-L."/>
            <person name="Kazmierczak K.M."/>
            <person name="Andrzejewski T.M."/>
            <person name="Davidsen T.M."/>
            <person name="Wayne K.J."/>
            <person name="Tettelin H."/>
            <person name="Glass J.I."/>
            <person name="Rusch D."/>
            <person name="Podicherti R."/>
            <person name="Tsui H.-C.T."/>
            <person name="Winkler M.E."/>
        </authorList>
    </citation>
    <scope>NUCLEOTIDE SEQUENCE</scope>
</reference>
<feature type="non-terminal residue" evidence="1">
    <location>
        <position position="1"/>
    </location>
</feature>
<dbReference type="AlphaFoldDB" id="A0A382YA03"/>
<evidence type="ECO:0000313" key="1">
    <source>
        <dbReference type="EMBL" id="SVD80146.1"/>
    </source>
</evidence>
<proteinExistence type="predicted"/>
<accession>A0A382YA03</accession>
<organism evidence="1">
    <name type="scientific">marine metagenome</name>
    <dbReference type="NCBI Taxonomy" id="408172"/>
    <lineage>
        <taxon>unclassified sequences</taxon>
        <taxon>metagenomes</taxon>
        <taxon>ecological metagenomes</taxon>
    </lineage>
</organism>
<sequence>LQPTETDRLLGQPVDESSIYKGDLERDKIRIIHRVLEYGKWINRFIGWPGLQDHLDMGGFNMQQHVLGNSLVEQLANGTIISKDDDHPNAKGHKLIATFLANNIDLPKLATEIEKGDKK</sequence>
<dbReference type="EMBL" id="UINC01174158">
    <property type="protein sequence ID" value="SVD80146.1"/>
    <property type="molecule type" value="Genomic_DNA"/>
</dbReference>